<dbReference type="InterPro" id="IPR006838">
    <property type="entry name" value="ADTRP_AIG1"/>
</dbReference>
<name>A0A1M5Q6F2_9RHOB</name>
<feature type="transmembrane region" description="Helical" evidence="5">
    <location>
        <begin position="109"/>
        <end position="126"/>
    </location>
</feature>
<keyword evidence="4 5" id="KW-0472">Membrane</keyword>
<organism evidence="6 7">
    <name type="scientific">Cognatiyoonia sediminum</name>
    <dbReference type="NCBI Taxonomy" id="1508389"/>
    <lineage>
        <taxon>Bacteria</taxon>
        <taxon>Pseudomonadati</taxon>
        <taxon>Pseudomonadota</taxon>
        <taxon>Alphaproteobacteria</taxon>
        <taxon>Rhodobacterales</taxon>
        <taxon>Paracoccaceae</taxon>
        <taxon>Cognatiyoonia</taxon>
    </lineage>
</organism>
<keyword evidence="2 5" id="KW-0812">Transmembrane</keyword>
<evidence type="ECO:0000256" key="1">
    <source>
        <dbReference type="ARBA" id="ARBA00004127"/>
    </source>
</evidence>
<comment type="subcellular location">
    <subcellularLocation>
        <location evidence="1">Endomembrane system</location>
        <topology evidence="1">Multi-pass membrane protein</topology>
    </subcellularLocation>
</comment>
<evidence type="ECO:0000256" key="3">
    <source>
        <dbReference type="ARBA" id="ARBA00022989"/>
    </source>
</evidence>
<evidence type="ECO:0000313" key="6">
    <source>
        <dbReference type="EMBL" id="SHH09837.1"/>
    </source>
</evidence>
<dbReference type="GO" id="GO:0016020">
    <property type="term" value="C:membrane"/>
    <property type="evidence" value="ECO:0007669"/>
    <property type="project" value="InterPro"/>
</dbReference>
<dbReference type="OrthoDB" id="7853064at2"/>
<feature type="transmembrane region" description="Helical" evidence="5">
    <location>
        <begin position="69"/>
        <end position="89"/>
    </location>
</feature>
<proteinExistence type="predicted"/>
<accession>A0A1M5Q6F2</accession>
<dbReference type="PANTHER" id="PTHR10989">
    <property type="entry name" value="ANDROGEN-INDUCED PROTEIN 1-RELATED"/>
    <property type="match status" value="1"/>
</dbReference>
<protein>
    <submittedName>
        <fullName evidence="6">FAR-17a/AIG1-like protein</fullName>
    </submittedName>
</protein>
<keyword evidence="3 5" id="KW-1133">Transmembrane helix</keyword>
<dbReference type="Proteomes" id="UP000184074">
    <property type="component" value="Unassembled WGS sequence"/>
</dbReference>
<dbReference type="PANTHER" id="PTHR10989:SF16">
    <property type="entry name" value="AT02829P-RELATED"/>
    <property type="match status" value="1"/>
</dbReference>
<feature type="transmembrane region" description="Helical" evidence="5">
    <location>
        <begin position="39"/>
        <end position="57"/>
    </location>
</feature>
<feature type="transmembrane region" description="Helical" evidence="5">
    <location>
        <begin position="7"/>
        <end position="27"/>
    </location>
</feature>
<reference evidence="6 7" key="1">
    <citation type="submission" date="2016-11" db="EMBL/GenBank/DDBJ databases">
        <authorList>
            <person name="Jaros S."/>
            <person name="Januszkiewicz K."/>
            <person name="Wedrychowicz H."/>
        </authorList>
    </citation>
    <scope>NUCLEOTIDE SEQUENCE [LARGE SCALE GENOMIC DNA]</scope>
    <source>
        <strain evidence="6 7">DSM 28715</strain>
    </source>
</reference>
<dbReference type="AlphaFoldDB" id="A0A1M5Q6F2"/>
<dbReference type="EMBL" id="FQXB01000002">
    <property type="protein sequence ID" value="SHH09837.1"/>
    <property type="molecule type" value="Genomic_DNA"/>
</dbReference>
<feature type="transmembrane region" description="Helical" evidence="5">
    <location>
        <begin position="133"/>
        <end position="150"/>
    </location>
</feature>
<evidence type="ECO:0000256" key="4">
    <source>
        <dbReference type="ARBA" id="ARBA00023136"/>
    </source>
</evidence>
<keyword evidence="7" id="KW-1185">Reference proteome</keyword>
<dbReference type="GO" id="GO:0012505">
    <property type="term" value="C:endomembrane system"/>
    <property type="evidence" value="ECO:0007669"/>
    <property type="project" value="UniProtKB-SubCell"/>
</dbReference>
<evidence type="ECO:0000256" key="2">
    <source>
        <dbReference type="ARBA" id="ARBA00022692"/>
    </source>
</evidence>
<feature type="transmembrane region" description="Helical" evidence="5">
    <location>
        <begin position="184"/>
        <end position="208"/>
    </location>
</feature>
<dbReference type="RefSeq" id="WP_072900909.1">
    <property type="nucleotide sequence ID" value="NZ_FQXB01000002.1"/>
</dbReference>
<gene>
    <name evidence="6" type="ORF">SAMN05444003_2085</name>
</gene>
<dbReference type="Pfam" id="PF04750">
    <property type="entry name" value="Far-17a_AIG1"/>
    <property type="match status" value="1"/>
</dbReference>
<evidence type="ECO:0000313" key="7">
    <source>
        <dbReference type="Proteomes" id="UP000184074"/>
    </source>
</evidence>
<evidence type="ECO:0000256" key="5">
    <source>
        <dbReference type="SAM" id="Phobius"/>
    </source>
</evidence>
<sequence>MTSKPVLIYRWIVFLLAGFFCIRTLFLSDFSEFGGPFRYLTIWALFLSFFAASRMMALMEGRSEKRWDGFVAMTSVINAMVVFLYWRLFLADPMSVTRDGELGEFYLELYLHGLGPLLQWIDAIFIHKSFRKIPAAIAWLAGVITLYLTWGETLVSWNNDKPEGSVTSGIPYPFLNNMELSDRLIFYGANMVIALVLLMIFAGIAWLVRRRSPAPVAP</sequence>